<sequence length="68" mass="8185">MKFYKAKPIGILYQIDGDDVYYLDDKAMEWRICYAHLKHEIENHPEYFIPVNEWKVIPTKNGNIIEVK</sequence>
<reference evidence="1" key="1">
    <citation type="submission" date="2024-03" db="EMBL/GenBank/DDBJ databases">
        <title>Epithelial relay of microbial signals coordinates intestinal macrophage supported barrier repair.</title>
        <authorList>
            <person name="Tsai M.T."/>
        </authorList>
    </citation>
    <scope>NUCLEOTIDE SEQUENCE</scope>
    <source>
        <strain evidence="1">MS 21-1</strain>
    </source>
</reference>
<protein>
    <recommendedName>
        <fullName evidence="3">Phage protein</fullName>
    </recommendedName>
</protein>
<name>A0AAX4LH88_ECOLX</name>
<dbReference type="AlphaFoldDB" id="A0AAX4LH88"/>
<proteinExistence type="predicted"/>
<dbReference type="Proteomes" id="UP001383096">
    <property type="component" value="Chromosome"/>
</dbReference>
<organism evidence="1 2">
    <name type="scientific">Escherichia coli</name>
    <dbReference type="NCBI Taxonomy" id="562"/>
    <lineage>
        <taxon>Bacteria</taxon>
        <taxon>Pseudomonadati</taxon>
        <taxon>Pseudomonadota</taxon>
        <taxon>Gammaproteobacteria</taxon>
        <taxon>Enterobacterales</taxon>
        <taxon>Enterobacteriaceae</taxon>
        <taxon>Escherichia</taxon>
    </lineage>
</organism>
<dbReference type="EMBL" id="CP146670">
    <property type="protein sequence ID" value="WWX73752.1"/>
    <property type="molecule type" value="Genomic_DNA"/>
</dbReference>
<dbReference type="RefSeq" id="WP_000675245.1">
    <property type="nucleotide sequence ID" value="NZ_CP146670.1"/>
</dbReference>
<evidence type="ECO:0000313" key="1">
    <source>
        <dbReference type="EMBL" id="WWX73752.1"/>
    </source>
</evidence>
<accession>A0AAX4LH88</accession>
<evidence type="ECO:0008006" key="3">
    <source>
        <dbReference type="Google" id="ProtNLM"/>
    </source>
</evidence>
<gene>
    <name evidence="1" type="ORF">V9Z47_12470</name>
</gene>
<evidence type="ECO:0000313" key="2">
    <source>
        <dbReference type="Proteomes" id="UP001383096"/>
    </source>
</evidence>